<accession>A0A915DEE5</accession>
<evidence type="ECO:0000256" key="1">
    <source>
        <dbReference type="SAM" id="MobiDB-lite"/>
    </source>
</evidence>
<protein>
    <submittedName>
        <fullName evidence="3">Uncharacterized protein</fullName>
    </submittedName>
</protein>
<proteinExistence type="predicted"/>
<evidence type="ECO:0000313" key="2">
    <source>
        <dbReference type="Proteomes" id="UP000887574"/>
    </source>
</evidence>
<dbReference type="WBParaSite" id="jg19001">
    <property type="protein sequence ID" value="jg19001"/>
    <property type="gene ID" value="jg19001"/>
</dbReference>
<sequence length="176" mass="19526">MPFLVTYAFVNYAYVSLAMSHDLTSLSEEIGTSKPTYGSVQDFSAPENTLDNLFPDRNADASNRMFGDEKAWYSRCINRYISFAAAIVHVVIVVLSTNDQGLTRFSIVHMIQVAMQKENFNPKTTASDQLNAGIAVVPPSGLISGADYHTSRLNDDNNDYSARKPYHHSEHVGNID</sequence>
<evidence type="ECO:0000313" key="3">
    <source>
        <dbReference type="WBParaSite" id="jg19001"/>
    </source>
</evidence>
<feature type="region of interest" description="Disordered" evidence="1">
    <location>
        <begin position="154"/>
        <end position="176"/>
    </location>
</feature>
<keyword evidence="2" id="KW-1185">Reference proteome</keyword>
<feature type="compositionally biased region" description="Basic and acidic residues" evidence="1">
    <location>
        <begin position="167"/>
        <end position="176"/>
    </location>
</feature>
<reference evidence="3" key="1">
    <citation type="submission" date="2022-11" db="UniProtKB">
        <authorList>
            <consortium name="WormBaseParasite"/>
        </authorList>
    </citation>
    <scope>IDENTIFICATION</scope>
</reference>
<organism evidence="2 3">
    <name type="scientific">Ditylenchus dipsaci</name>
    <dbReference type="NCBI Taxonomy" id="166011"/>
    <lineage>
        <taxon>Eukaryota</taxon>
        <taxon>Metazoa</taxon>
        <taxon>Ecdysozoa</taxon>
        <taxon>Nematoda</taxon>
        <taxon>Chromadorea</taxon>
        <taxon>Rhabditida</taxon>
        <taxon>Tylenchina</taxon>
        <taxon>Tylenchomorpha</taxon>
        <taxon>Sphaerularioidea</taxon>
        <taxon>Anguinidae</taxon>
        <taxon>Anguininae</taxon>
        <taxon>Ditylenchus</taxon>
    </lineage>
</organism>
<dbReference type="AlphaFoldDB" id="A0A915DEE5"/>
<dbReference type="Proteomes" id="UP000887574">
    <property type="component" value="Unplaced"/>
</dbReference>
<name>A0A915DEE5_9BILA</name>